<reference evidence="2 3" key="1">
    <citation type="submission" date="2021-12" db="EMBL/GenBank/DDBJ databases">
        <title>Discovery of the Pendulisporaceae a myxobacterial family with distinct sporulation behavior and unique specialized metabolism.</title>
        <authorList>
            <person name="Garcia R."/>
            <person name="Popoff A."/>
            <person name="Bader C.D."/>
            <person name="Loehr J."/>
            <person name="Walesch S."/>
            <person name="Walt C."/>
            <person name="Boldt J."/>
            <person name="Bunk B."/>
            <person name="Haeckl F.J.F.P.J."/>
            <person name="Gunesch A.P."/>
            <person name="Birkelbach J."/>
            <person name="Nuebel U."/>
            <person name="Pietschmann T."/>
            <person name="Bach T."/>
            <person name="Mueller R."/>
        </authorList>
    </citation>
    <scope>NUCLEOTIDE SEQUENCE [LARGE SCALE GENOMIC DNA]</scope>
    <source>
        <strain evidence="2 3">MSr12523</strain>
    </source>
</reference>
<feature type="chain" id="PRO_5046921382" evidence="1">
    <location>
        <begin position="26"/>
        <end position="408"/>
    </location>
</feature>
<proteinExistence type="predicted"/>
<keyword evidence="1" id="KW-0732">Signal</keyword>
<dbReference type="Proteomes" id="UP001379533">
    <property type="component" value="Chromosome"/>
</dbReference>
<sequence length="408" mass="44848">MRTIRNFMKIWRLSMGWIAAGAVCAACSSSDDSGGDAGHDPSKPTYALSSFVFADQGTSTYVNLFDSLDFTSVDFARAREFSGVAGTAAIGGKLFVSDGDSPVVTRFDVGNRGAWNEEARVSFANYAPRAPLFSNAVAGPARAFMAYNTVDRAVWDPSTMQVTSDQPHDTQLPLVRDGFKVDSASSRGIVTRDQRVFWPVFWPNDDYTLFSKTTQIAVYDAETNATRALLESDCPGLDFATQDEAGNIYFSNWIFSVLGPRYHPGAPQNCVVRIKKGEERIDPDFSLRFSELTDGREAAAFSYIGDGKGFMSVFHHENLPQGMSQKEAAESNNWRFWSVDLKNKTAAPVDGVGFFGGGYGTFKLDGRTFVLLVSKDYASTTGYEVLSDGKMVKRFESRGWGHDLVKVK</sequence>
<name>A0ABZ2JUU9_9BACT</name>
<keyword evidence="3" id="KW-1185">Reference proteome</keyword>
<dbReference type="RefSeq" id="WP_394840774.1">
    <property type="nucleotide sequence ID" value="NZ_CP089982.1"/>
</dbReference>
<evidence type="ECO:0000313" key="3">
    <source>
        <dbReference type="Proteomes" id="UP001379533"/>
    </source>
</evidence>
<dbReference type="EMBL" id="CP089982">
    <property type="protein sequence ID" value="WXA90161.1"/>
    <property type="molecule type" value="Genomic_DNA"/>
</dbReference>
<evidence type="ECO:0000313" key="2">
    <source>
        <dbReference type="EMBL" id="WXA90161.1"/>
    </source>
</evidence>
<organism evidence="2 3">
    <name type="scientific">Pendulispora brunnea</name>
    <dbReference type="NCBI Taxonomy" id="2905690"/>
    <lineage>
        <taxon>Bacteria</taxon>
        <taxon>Pseudomonadati</taxon>
        <taxon>Myxococcota</taxon>
        <taxon>Myxococcia</taxon>
        <taxon>Myxococcales</taxon>
        <taxon>Sorangiineae</taxon>
        <taxon>Pendulisporaceae</taxon>
        <taxon>Pendulispora</taxon>
    </lineage>
</organism>
<protein>
    <submittedName>
        <fullName evidence="2">Uncharacterized protein</fullName>
    </submittedName>
</protein>
<accession>A0ABZ2JUU9</accession>
<feature type="signal peptide" evidence="1">
    <location>
        <begin position="1"/>
        <end position="25"/>
    </location>
</feature>
<evidence type="ECO:0000256" key="1">
    <source>
        <dbReference type="SAM" id="SignalP"/>
    </source>
</evidence>
<gene>
    <name evidence="2" type="ORF">LZC95_27330</name>
</gene>